<keyword evidence="12" id="KW-1185">Reference proteome</keyword>
<dbReference type="GO" id="GO:0016020">
    <property type="term" value="C:membrane"/>
    <property type="evidence" value="ECO:0007669"/>
    <property type="project" value="UniProtKB-SubCell"/>
</dbReference>
<evidence type="ECO:0000256" key="6">
    <source>
        <dbReference type="ARBA" id="ARBA00022989"/>
    </source>
</evidence>
<feature type="region of interest" description="Disordered" evidence="8">
    <location>
        <begin position="1"/>
        <end position="22"/>
    </location>
</feature>
<keyword evidence="4" id="KW-0547">Nucleotide-binding</keyword>
<feature type="transmembrane region" description="Helical" evidence="9">
    <location>
        <begin position="1058"/>
        <end position="1078"/>
    </location>
</feature>
<accession>A0AAE0U083</accession>
<organism evidence="11 12">
    <name type="scientific">Podospora didyma</name>
    <dbReference type="NCBI Taxonomy" id="330526"/>
    <lineage>
        <taxon>Eukaryota</taxon>
        <taxon>Fungi</taxon>
        <taxon>Dikarya</taxon>
        <taxon>Ascomycota</taxon>
        <taxon>Pezizomycotina</taxon>
        <taxon>Sordariomycetes</taxon>
        <taxon>Sordariomycetidae</taxon>
        <taxon>Sordariales</taxon>
        <taxon>Podosporaceae</taxon>
        <taxon>Podospora</taxon>
    </lineage>
</organism>
<dbReference type="Pfam" id="PF00005">
    <property type="entry name" value="ABC_tran"/>
    <property type="match status" value="1"/>
</dbReference>
<dbReference type="AlphaFoldDB" id="A0AAE0U083"/>
<feature type="region of interest" description="Disordered" evidence="8">
    <location>
        <begin position="753"/>
        <end position="782"/>
    </location>
</feature>
<comment type="caution">
    <text evidence="11">The sequence shown here is derived from an EMBL/GenBank/DDBJ whole genome shotgun (WGS) entry which is preliminary data.</text>
</comment>
<keyword evidence="6 9" id="KW-1133">Transmembrane helix</keyword>
<keyword evidence="5" id="KW-0067">ATP-binding</keyword>
<comment type="subcellular location">
    <subcellularLocation>
        <location evidence="1">Membrane</location>
        <topology evidence="1">Multi-pass membrane protein</topology>
    </subcellularLocation>
</comment>
<dbReference type="CDD" id="cd03213">
    <property type="entry name" value="ABCG_EPDR"/>
    <property type="match status" value="1"/>
</dbReference>
<name>A0AAE0U083_9PEZI</name>
<dbReference type="EMBL" id="JAULSW010000004">
    <property type="protein sequence ID" value="KAK3386198.1"/>
    <property type="molecule type" value="Genomic_DNA"/>
</dbReference>
<reference evidence="11" key="2">
    <citation type="submission" date="2023-06" db="EMBL/GenBank/DDBJ databases">
        <authorList>
            <consortium name="Lawrence Berkeley National Laboratory"/>
            <person name="Haridas S."/>
            <person name="Hensen N."/>
            <person name="Bonometti L."/>
            <person name="Westerberg I."/>
            <person name="Brannstrom I.O."/>
            <person name="Guillou S."/>
            <person name="Cros-Aarteil S."/>
            <person name="Calhoun S."/>
            <person name="Kuo A."/>
            <person name="Mondo S."/>
            <person name="Pangilinan J."/>
            <person name="Riley R."/>
            <person name="LaButti K."/>
            <person name="Andreopoulos B."/>
            <person name="Lipzen A."/>
            <person name="Chen C."/>
            <person name="Yanf M."/>
            <person name="Daum C."/>
            <person name="Ng V."/>
            <person name="Clum A."/>
            <person name="Steindorff A."/>
            <person name="Ohm R."/>
            <person name="Martin F."/>
            <person name="Silar P."/>
            <person name="Natvig D."/>
            <person name="Lalanne C."/>
            <person name="Gautier V."/>
            <person name="Ament-velasquez S.L."/>
            <person name="Kruys A."/>
            <person name="Hutchinson M.I."/>
            <person name="Powell A.J."/>
            <person name="Barry K."/>
            <person name="Miller A.N."/>
            <person name="Grigoriev I.V."/>
            <person name="Debuchy R."/>
            <person name="Gladieux P."/>
            <person name="Thoren M.H."/>
            <person name="Johannesson H."/>
        </authorList>
    </citation>
    <scope>NUCLEOTIDE SEQUENCE</scope>
    <source>
        <strain evidence="11">CBS 232.78</strain>
    </source>
</reference>
<dbReference type="SUPFAM" id="SSF52540">
    <property type="entry name" value="P-loop containing nucleoside triphosphate hydrolases"/>
    <property type="match status" value="1"/>
</dbReference>
<feature type="transmembrane region" description="Helical" evidence="9">
    <location>
        <begin position="878"/>
        <end position="898"/>
    </location>
</feature>
<proteinExistence type="predicted"/>
<evidence type="ECO:0000256" key="3">
    <source>
        <dbReference type="ARBA" id="ARBA00022692"/>
    </source>
</evidence>
<evidence type="ECO:0000313" key="11">
    <source>
        <dbReference type="EMBL" id="KAK3386198.1"/>
    </source>
</evidence>
<feature type="compositionally biased region" description="Polar residues" evidence="8">
    <location>
        <begin position="773"/>
        <end position="782"/>
    </location>
</feature>
<evidence type="ECO:0000256" key="5">
    <source>
        <dbReference type="ARBA" id="ARBA00022840"/>
    </source>
</evidence>
<evidence type="ECO:0000256" key="9">
    <source>
        <dbReference type="SAM" id="Phobius"/>
    </source>
</evidence>
<keyword evidence="2" id="KW-0813">Transport</keyword>
<feature type="region of interest" description="Disordered" evidence="8">
    <location>
        <begin position="700"/>
        <end position="739"/>
    </location>
</feature>
<dbReference type="InterPro" id="IPR003593">
    <property type="entry name" value="AAA+_ATPase"/>
</dbReference>
<feature type="transmembrane region" description="Helical" evidence="9">
    <location>
        <begin position="825"/>
        <end position="846"/>
    </location>
</feature>
<evidence type="ECO:0000313" key="12">
    <source>
        <dbReference type="Proteomes" id="UP001285441"/>
    </source>
</evidence>
<dbReference type="FunFam" id="3.40.50.300:FF:000367">
    <property type="entry name" value="ABC transporter G family member 24"/>
    <property type="match status" value="1"/>
</dbReference>
<feature type="compositionally biased region" description="Low complexity" evidence="8">
    <location>
        <begin position="708"/>
        <end position="739"/>
    </location>
</feature>
<evidence type="ECO:0000256" key="1">
    <source>
        <dbReference type="ARBA" id="ARBA00004141"/>
    </source>
</evidence>
<dbReference type="InterPro" id="IPR043926">
    <property type="entry name" value="ABCG_dom"/>
</dbReference>
<dbReference type="GO" id="GO:0016887">
    <property type="term" value="F:ATP hydrolysis activity"/>
    <property type="evidence" value="ECO:0007669"/>
    <property type="project" value="InterPro"/>
</dbReference>
<dbReference type="GO" id="GO:0005524">
    <property type="term" value="F:ATP binding"/>
    <property type="evidence" value="ECO:0007669"/>
    <property type="project" value="UniProtKB-KW"/>
</dbReference>
<protein>
    <recommendedName>
        <fullName evidence="10">ABC transporter domain-containing protein</fullName>
    </recommendedName>
</protein>
<feature type="transmembrane region" description="Helical" evidence="9">
    <location>
        <begin position="981"/>
        <end position="1002"/>
    </location>
</feature>
<reference evidence="11" key="1">
    <citation type="journal article" date="2023" name="Mol. Phylogenet. Evol.">
        <title>Genome-scale phylogeny and comparative genomics of the fungal order Sordariales.</title>
        <authorList>
            <person name="Hensen N."/>
            <person name="Bonometti L."/>
            <person name="Westerberg I."/>
            <person name="Brannstrom I.O."/>
            <person name="Guillou S."/>
            <person name="Cros-Aarteil S."/>
            <person name="Calhoun S."/>
            <person name="Haridas S."/>
            <person name="Kuo A."/>
            <person name="Mondo S."/>
            <person name="Pangilinan J."/>
            <person name="Riley R."/>
            <person name="LaButti K."/>
            <person name="Andreopoulos B."/>
            <person name="Lipzen A."/>
            <person name="Chen C."/>
            <person name="Yan M."/>
            <person name="Daum C."/>
            <person name="Ng V."/>
            <person name="Clum A."/>
            <person name="Steindorff A."/>
            <person name="Ohm R.A."/>
            <person name="Martin F."/>
            <person name="Silar P."/>
            <person name="Natvig D.O."/>
            <person name="Lalanne C."/>
            <person name="Gautier V."/>
            <person name="Ament-Velasquez S.L."/>
            <person name="Kruys A."/>
            <person name="Hutchinson M.I."/>
            <person name="Powell A.J."/>
            <person name="Barry K."/>
            <person name="Miller A.N."/>
            <person name="Grigoriev I.V."/>
            <person name="Debuchy R."/>
            <person name="Gladieux P."/>
            <person name="Hiltunen Thoren M."/>
            <person name="Johannesson H."/>
        </authorList>
    </citation>
    <scope>NUCLEOTIDE SEQUENCE</scope>
    <source>
        <strain evidence="11">CBS 232.78</strain>
    </source>
</reference>
<dbReference type="PROSITE" id="PS00211">
    <property type="entry name" value="ABC_TRANSPORTER_1"/>
    <property type="match status" value="1"/>
</dbReference>
<dbReference type="InterPro" id="IPR017871">
    <property type="entry name" value="ABC_transporter-like_CS"/>
</dbReference>
<dbReference type="Proteomes" id="UP001285441">
    <property type="component" value="Unassembled WGS sequence"/>
</dbReference>
<evidence type="ECO:0000256" key="4">
    <source>
        <dbReference type="ARBA" id="ARBA00022741"/>
    </source>
</evidence>
<evidence type="ECO:0000259" key="10">
    <source>
        <dbReference type="PROSITE" id="PS50893"/>
    </source>
</evidence>
<dbReference type="Gene3D" id="3.40.50.300">
    <property type="entry name" value="P-loop containing nucleotide triphosphate hydrolases"/>
    <property type="match status" value="1"/>
</dbReference>
<dbReference type="InterPro" id="IPR050352">
    <property type="entry name" value="ABCG_transporters"/>
</dbReference>
<gene>
    <name evidence="11" type="ORF">B0H63DRAFT_501695</name>
</gene>
<evidence type="ECO:0000256" key="2">
    <source>
        <dbReference type="ARBA" id="ARBA00022448"/>
    </source>
</evidence>
<feature type="domain" description="ABC transporter" evidence="10">
    <location>
        <begin position="425"/>
        <end position="664"/>
    </location>
</feature>
<dbReference type="InterPro" id="IPR003439">
    <property type="entry name" value="ABC_transporter-like_ATP-bd"/>
</dbReference>
<dbReference type="InterPro" id="IPR027417">
    <property type="entry name" value="P-loop_NTPase"/>
</dbReference>
<dbReference type="PANTHER" id="PTHR48041">
    <property type="entry name" value="ABC TRANSPORTER G FAMILY MEMBER 28"/>
    <property type="match status" value="1"/>
</dbReference>
<feature type="transmembrane region" description="Helical" evidence="9">
    <location>
        <begin position="279"/>
        <end position="301"/>
    </location>
</feature>
<dbReference type="GO" id="GO:0140359">
    <property type="term" value="F:ABC-type transporter activity"/>
    <property type="evidence" value="ECO:0007669"/>
    <property type="project" value="InterPro"/>
</dbReference>
<dbReference type="SMART" id="SM00382">
    <property type="entry name" value="AAA"/>
    <property type="match status" value="1"/>
</dbReference>
<evidence type="ECO:0000256" key="7">
    <source>
        <dbReference type="ARBA" id="ARBA00023136"/>
    </source>
</evidence>
<sequence length="1084" mass="118830">MSHDTTESWQLPQDPFLPQDEPLLPSFLDTEACLCQLQGRPDDNRKSGTRNMAWRCFGNQNEGYEKPLSGKWFLTTDGANSTSADILRIPINSAAHPPAIDKALQYDNKTRSLVPITSSQLSVWDQACTALNNTAFSTTFYQAAAESKRGDAPISAAPCWRAGAIPLQIQSVTDWQTNGCIEGFLCPNNTVNSLPQFCPPIEQCQMARLAGVVCSWDSVNLPMGVFEPIVCQGGHYCPVEDKGKKTYICPAGTYCQMGASTPTPCSVGSKCPEGSTYQLFIAPIGVLIALDVLLIIGMLLLRHRKKRKSDALGHQEPLLKTSKLMVNGIKSAFKGHAYNKVPKNQEKESENADLEQEITLMNATYIPRQQETWNGFQAALDIPVNALMSPVENRHNLEAGMTAEIRAFVESMRKATDTSDIGLSFGYFDLAFQPKGSARPILQNVTGEIRRGALTAVMGGSGAGKSTFVNVLMGKTPYTSGRVLINGSPGKLRRYKKVVGYVPQDDIVLPELTVWENLLHSARIRLPRTWKDAEIRAHVTAVIDCLELSHVRDSLVGSVSKPVLSGGQRKRVSIGMELAAAPMAIFLDEPTSGLDATAASSIMKTLKAVARLGISVIVIIHQPRMEIFEMIDDLILLANGQMIYEGPETEIQPFFERLGFHFPPHANFGDVVTDIITGNGRGYKKIGDISKDALISHWAASRQAQRSNTNTNDDNTPTQTRSHTPSHSRSASASSTSSDTAAILAVTPDFPPAEFTTAANNNDNNNNPYLMPPNTQNRRTSVTSLLSNPTATNTAMHRVLKTRGAPGWRQFQLCFSRAILQQYRALSIFWFEMGLATLAGFLLGLAEHAKKGVLFTGNYHQPYAILSVSSDFRSAPEMALLVCIAIGLVGAAPGVRVFSEELMVHRREAEAGHSRFAYFAAKSAAVVPRMAAACLHFTTPLLLLSATIVPWGVAFLANMLYFYCIYGLASGISMVVKREDAPLFATMISLIVGILSGAAPPLSTVRRWHMEWLWRASPGTWLAEIYFGQLVSPFRYLYNVDQAAEMSGYALDHLWRNMLVLIAIGTVYRVLAFCGLFVGKRMRM</sequence>
<evidence type="ECO:0000256" key="8">
    <source>
        <dbReference type="SAM" id="MobiDB-lite"/>
    </source>
</evidence>
<keyword evidence="7 9" id="KW-0472">Membrane</keyword>
<dbReference type="Pfam" id="PF19055">
    <property type="entry name" value="ABC2_membrane_7"/>
    <property type="match status" value="1"/>
</dbReference>
<keyword evidence="3 9" id="KW-0812">Transmembrane</keyword>
<dbReference type="PROSITE" id="PS50893">
    <property type="entry name" value="ABC_TRANSPORTER_2"/>
    <property type="match status" value="1"/>
</dbReference>
<dbReference type="PANTHER" id="PTHR48041:SF91">
    <property type="entry name" value="ABC TRANSPORTER G FAMILY MEMBER 28"/>
    <property type="match status" value="1"/>
</dbReference>